<dbReference type="InterPro" id="IPR036278">
    <property type="entry name" value="Sialidase_sf"/>
</dbReference>
<dbReference type="AlphaFoldDB" id="A0A0F9SI50"/>
<protein>
    <recommendedName>
        <fullName evidence="2">BURP domain-containing protein</fullName>
    </recommendedName>
</protein>
<organism evidence="3">
    <name type="scientific">marine sediment metagenome</name>
    <dbReference type="NCBI Taxonomy" id="412755"/>
    <lineage>
        <taxon>unclassified sequences</taxon>
        <taxon>metagenomes</taxon>
        <taxon>ecological metagenomes</taxon>
    </lineage>
</organism>
<name>A0A0F9SI50_9ZZZZ</name>
<dbReference type="Pfam" id="PF15902">
    <property type="entry name" value="Sortilin-Vps10"/>
    <property type="match status" value="1"/>
</dbReference>
<keyword evidence="1" id="KW-0677">Repeat</keyword>
<dbReference type="InterPro" id="IPR015943">
    <property type="entry name" value="WD40/YVTN_repeat-like_dom_sf"/>
</dbReference>
<dbReference type="Gene3D" id="2.130.10.10">
    <property type="entry name" value="YVTN repeat-like/Quinoprotein amine dehydrogenase"/>
    <property type="match status" value="3"/>
</dbReference>
<dbReference type="InterPro" id="IPR004873">
    <property type="entry name" value="BURP_dom"/>
</dbReference>
<feature type="non-terminal residue" evidence="3">
    <location>
        <position position="923"/>
    </location>
</feature>
<evidence type="ECO:0000256" key="1">
    <source>
        <dbReference type="ARBA" id="ARBA00022737"/>
    </source>
</evidence>
<dbReference type="PROSITE" id="PS51277">
    <property type="entry name" value="BURP"/>
    <property type="match status" value="1"/>
</dbReference>
<reference evidence="3" key="1">
    <citation type="journal article" date="2015" name="Nature">
        <title>Complex archaea that bridge the gap between prokaryotes and eukaryotes.</title>
        <authorList>
            <person name="Spang A."/>
            <person name="Saw J.H."/>
            <person name="Jorgensen S.L."/>
            <person name="Zaremba-Niedzwiedzka K."/>
            <person name="Martijn J."/>
            <person name="Lind A.E."/>
            <person name="van Eijk R."/>
            <person name="Schleper C."/>
            <person name="Guy L."/>
            <person name="Ettema T.J."/>
        </authorList>
    </citation>
    <scope>NUCLEOTIDE SEQUENCE</scope>
</reference>
<dbReference type="GO" id="GO:0010411">
    <property type="term" value="P:xyloglucan metabolic process"/>
    <property type="evidence" value="ECO:0007669"/>
    <property type="project" value="TreeGrafter"/>
</dbReference>
<dbReference type="CDD" id="cd15482">
    <property type="entry name" value="Sialidase_non-viral"/>
    <property type="match status" value="1"/>
</dbReference>
<feature type="domain" description="BURP" evidence="2">
    <location>
        <begin position="858"/>
        <end position="923"/>
    </location>
</feature>
<dbReference type="PANTHER" id="PTHR43739">
    <property type="entry name" value="XYLOGLUCANASE (EUROFUNG)"/>
    <property type="match status" value="1"/>
</dbReference>
<dbReference type="InterPro" id="IPR031778">
    <property type="entry name" value="Sortilin_N"/>
</dbReference>
<dbReference type="EMBL" id="LAZR01001954">
    <property type="protein sequence ID" value="KKN36626.1"/>
    <property type="molecule type" value="Genomic_DNA"/>
</dbReference>
<dbReference type="InterPro" id="IPR052025">
    <property type="entry name" value="Xyloglucanase_GH74"/>
</dbReference>
<accession>A0A0F9SI50</accession>
<sequence>MSPTYLIVPLGEMAMNAIRSVTRAGLRMLSISGVALLFLFGCPGDNSAVAMDEVVLADAPSVDASFLSALEWRFVGPYRGGRVLAVAGIPNDPLVYYFGAAHGGVWKTTDAGGHWRNVSDGFFKFPAVGALDVSLSDPEVIFAGTGEGLQRQFISPGDGVYKSTDGGETWTNVGLRETRHIARLRIHPTNPDIVYVAAMGDMFGPNPDRGVYRTTDGGETWKRILYRGDTAGAVDLSIDSTNPKVIIAALNHHVTYPWDEESGGPTTGLFKSTDGGDTWTDITRNPGLPKGLVGKICIAISPARSSRVYAFIEADEGEGGIYRSDDGGSTWQMMHQDPGKMEIPNSYNHITSDPQDPDVVYIQPITGLLKSTDAGRTFKRVPMDNWDPHALWIDPNDSRRMIEGGDGGASVTLNGGESWSSLENQPTADLLSLAVDDQEPYWLYGSQNDNSHIGIPSRTDDRSIGWTHYLHIPVGEGGQTAVKPDGSVVYANDRSRTARFDRETGLAPLISVWPEWVFGTPAKDVKYRFYYSFPVLLSPHDPGVLYTAAQYLFRSTDEGQSWDQISPDLTRNRQDLMGEISGGPISSNASSLFHVSLIRVIAESPLKEGELWVGTDDSTVQVSQNGGRNWRNVSPPELPEWTTITAIDVSSHKRGTVYISGERHRVSDRAPYLYKTTDYGNTWQRITDGIRENDYSWVIREDPVRPGLLYAGTETGAYVSFDAGASWQSLQRNLPPVMVMQMLVKDDDLVVATHGRGFWIMDNISSLRAITPEVASAPVHLFEVVPAIRQPRGGSGWTGSKDAARNPPKGVMIEYHLAQAATSEVMFTITDANGAIIRQFSSKLKGRHSPSTKAGMNRFFWDMRYPGTQMPPAAGALDGFMSIDYSPPSSPTAPPGRYIARLFVDGQAHEQPFEIRKDPRIKA</sequence>
<evidence type="ECO:0000259" key="2">
    <source>
        <dbReference type="PROSITE" id="PS51277"/>
    </source>
</evidence>
<gene>
    <name evidence="3" type="ORF">LCGC14_0771820</name>
</gene>
<proteinExistence type="predicted"/>
<dbReference type="SUPFAM" id="SSF110296">
    <property type="entry name" value="Oligoxyloglucan reducing end-specific cellobiohydrolase"/>
    <property type="match status" value="1"/>
</dbReference>
<evidence type="ECO:0000313" key="3">
    <source>
        <dbReference type="EMBL" id="KKN36626.1"/>
    </source>
</evidence>
<comment type="caution">
    <text evidence="3">The sequence shown here is derived from an EMBL/GenBank/DDBJ whole genome shotgun (WGS) entry which is preliminary data.</text>
</comment>
<dbReference type="PANTHER" id="PTHR43739:SF5">
    <property type="entry name" value="EXO-ALPHA-SIALIDASE"/>
    <property type="match status" value="1"/>
</dbReference>
<dbReference type="SUPFAM" id="SSF50939">
    <property type="entry name" value="Sialidases"/>
    <property type="match status" value="1"/>
</dbReference>